<dbReference type="Proteomes" id="UP000199139">
    <property type="component" value="Unassembled WGS sequence"/>
</dbReference>
<evidence type="ECO:0000259" key="7">
    <source>
        <dbReference type="Pfam" id="PF02687"/>
    </source>
</evidence>
<feature type="transmembrane region" description="Helical" evidence="6">
    <location>
        <begin position="219"/>
        <end position="251"/>
    </location>
</feature>
<organism evidence="9 10">
    <name type="scientific">Halolactibacillus miurensis</name>
    <dbReference type="NCBI Taxonomy" id="306541"/>
    <lineage>
        <taxon>Bacteria</taxon>
        <taxon>Bacillati</taxon>
        <taxon>Bacillota</taxon>
        <taxon>Bacilli</taxon>
        <taxon>Bacillales</taxon>
        <taxon>Bacillaceae</taxon>
        <taxon>Halolactibacillus</taxon>
    </lineage>
</organism>
<keyword evidence="11" id="KW-1185">Reference proteome</keyword>
<name>A0A1I6P267_9BACI</name>
<evidence type="ECO:0000313" key="8">
    <source>
        <dbReference type="EMBL" id="GEM03168.1"/>
    </source>
</evidence>
<evidence type="ECO:0000256" key="6">
    <source>
        <dbReference type="PIRNR" id="PIRNR018968"/>
    </source>
</evidence>
<keyword evidence="6" id="KW-0813">Transport</keyword>
<protein>
    <submittedName>
        <fullName evidence="8">ABC transporter permease</fullName>
    </submittedName>
    <submittedName>
        <fullName evidence="9">Putative ABC transport system permease protein</fullName>
    </submittedName>
</protein>
<keyword evidence="5 6" id="KW-0472">Membrane</keyword>
<evidence type="ECO:0000256" key="5">
    <source>
        <dbReference type="ARBA" id="ARBA00023136"/>
    </source>
</evidence>
<dbReference type="GO" id="GO:0055085">
    <property type="term" value="P:transmembrane transport"/>
    <property type="evidence" value="ECO:0007669"/>
    <property type="project" value="UniProtKB-UniRule"/>
</dbReference>
<feature type="transmembrane region" description="Helical" evidence="6">
    <location>
        <begin position="100"/>
        <end position="124"/>
    </location>
</feature>
<evidence type="ECO:0000256" key="4">
    <source>
        <dbReference type="ARBA" id="ARBA00022989"/>
    </source>
</evidence>
<dbReference type="EMBL" id="BJWJ01000001">
    <property type="protein sequence ID" value="GEM03168.1"/>
    <property type="molecule type" value="Genomic_DNA"/>
</dbReference>
<feature type="transmembrane region" description="Helical" evidence="6">
    <location>
        <begin position="510"/>
        <end position="531"/>
    </location>
</feature>
<evidence type="ECO:0000256" key="3">
    <source>
        <dbReference type="ARBA" id="ARBA00022692"/>
    </source>
</evidence>
<proteinExistence type="inferred from homology"/>
<feature type="domain" description="ABC3 transporter permease C-terminal" evidence="7">
    <location>
        <begin position="60"/>
        <end position="175"/>
    </location>
</feature>
<evidence type="ECO:0000313" key="9">
    <source>
        <dbReference type="EMBL" id="SFS34294.1"/>
    </source>
</evidence>
<dbReference type="EMBL" id="FPAI01000001">
    <property type="protein sequence ID" value="SFS34294.1"/>
    <property type="molecule type" value="Genomic_DNA"/>
</dbReference>
<feature type="transmembrane region" description="Helical" evidence="6">
    <location>
        <begin position="20"/>
        <end position="40"/>
    </location>
</feature>
<dbReference type="RefSeq" id="WP_062320242.1">
    <property type="nucleotide sequence ID" value="NZ_BJWJ01000001.1"/>
</dbReference>
<reference evidence="9 10" key="1">
    <citation type="submission" date="2016-10" db="EMBL/GenBank/DDBJ databases">
        <authorList>
            <person name="de Groot N.N."/>
        </authorList>
    </citation>
    <scope>NUCLEOTIDE SEQUENCE [LARGE SCALE GENOMIC DNA]</scope>
    <source>
        <strain evidence="9 10">DSM 17074</strain>
    </source>
</reference>
<comment type="similarity">
    <text evidence="6">Belongs to the ABC-4 integral membrane protein family.</text>
</comment>
<feature type="transmembrane region" description="Helical" evidence="6">
    <location>
        <begin position="60"/>
        <end position="79"/>
    </location>
</feature>
<dbReference type="Pfam" id="PF02687">
    <property type="entry name" value="FtsX"/>
    <property type="match status" value="1"/>
</dbReference>
<evidence type="ECO:0000313" key="11">
    <source>
        <dbReference type="Proteomes" id="UP000321773"/>
    </source>
</evidence>
<feature type="transmembrane region" description="Helical" evidence="6">
    <location>
        <begin position="565"/>
        <end position="587"/>
    </location>
</feature>
<dbReference type="InterPro" id="IPR003838">
    <property type="entry name" value="ABC3_permease_C"/>
</dbReference>
<feature type="transmembrane region" description="Helical" evidence="6">
    <location>
        <begin position="599"/>
        <end position="621"/>
    </location>
</feature>
<gene>
    <name evidence="8" type="ORF">HMI01_01560</name>
    <name evidence="9" type="ORF">SAMN05421668_101152</name>
</gene>
<keyword evidence="2 6" id="KW-1003">Cell membrane</keyword>
<dbReference type="PANTHER" id="PTHR46795:SF2">
    <property type="entry name" value="ABC TRANSPORTER, PERMEASE PROTEIN"/>
    <property type="match status" value="1"/>
</dbReference>
<keyword evidence="4 6" id="KW-1133">Transmembrane helix</keyword>
<comment type="subcellular location">
    <subcellularLocation>
        <location evidence="1 6">Cell membrane</location>
        <topology evidence="1 6">Multi-pass membrane protein</topology>
    </subcellularLocation>
</comment>
<evidence type="ECO:0000256" key="1">
    <source>
        <dbReference type="ARBA" id="ARBA00004651"/>
    </source>
</evidence>
<dbReference type="PANTHER" id="PTHR46795">
    <property type="entry name" value="ABC TRANSPORTER PERMEASE-RELATED-RELATED"/>
    <property type="match status" value="1"/>
</dbReference>
<dbReference type="PIRSF" id="PIRSF018968">
    <property type="entry name" value="ABC_permease_BceB"/>
    <property type="match status" value="1"/>
</dbReference>
<evidence type="ECO:0000313" key="10">
    <source>
        <dbReference type="Proteomes" id="UP000199139"/>
    </source>
</evidence>
<feature type="transmembrane region" description="Helical" evidence="6">
    <location>
        <begin position="144"/>
        <end position="173"/>
    </location>
</feature>
<evidence type="ECO:0000256" key="2">
    <source>
        <dbReference type="ARBA" id="ARBA00022475"/>
    </source>
</evidence>
<dbReference type="AlphaFoldDB" id="A0A1I6P267"/>
<dbReference type="Proteomes" id="UP000321773">
    <property type="component" value="Unassembled WGS sequence"/>
</dbReference>
<dbReference type="GO" id="GO:0005886">
    <property type="term" value="C:plasma membrane"/>
    <property type="evidence" value="ECO:0007669"/>
    <property type="project" value="UniProtKB-SubCell"/>
</dbReference>
<feature type="transmembrane region" description="Helical" evidence="6">
    <location>
        <begin position="194"/>
        <end position="213"/>
    </location>
</feature>
<dbReference type="InterPro" id="IPR027022">
    <property type="entry name" value="ABC_permease_BceB-typ"/>
</dbReference>
<sequence>MNFRQFAYRNVTRNKRTYVAYFLSSMFTVMVFFSFLLFAFHPTFETINSSVRTGLLTSGGIIYVFSFFYILYSMSTFLQSRKREFGLLMMLGASNTQIKAMVFIENLLIGTFSTMFGISLGLLFAKTILLVAENVLIIDERLHFYVPFEAIIITLISFLALFVIISLFVAFVLRTSRLVALIKSDQTPKKEPKASIFLSVLAGLLLAIGYGIALTVKGVAVVMALIPVVVIVMIGTYFFFTQLSVFIVRFLKRRDYIFYKRTNIILFSDLSFRLKDNARTFFMVAMISTVAFSAIGTLFGLHSYLTDGVIEINPYSISYKMDSDDQPEIMAEEVNYIHSQLKSMGVEATSETIDVAFVDMNEGYIVPVLKESDYNKAAKLIGEPIIDVGEGETIINDQTVAMISDGPKASETLMTFLIDLEGDHTLTPAKVIQTNVFSSMNGSYVINDADYVKLPKTSMNRTSKQVYWMTEELSRDEIVELGEALEEIPPYRVSMIDYTVFQIERGYGPALFVGLFIGLIFFVSAGSFLYFRVFTDVDKEKEKFTMVTKLGLKETELKKIITQQLAILFFSPIIVALIHGGVALTALSHFFDYNLINESALVLGGFTVIQLLYFVLARHFYIKQVKRIL</sequence>
<reference evidence="8 11" key="2">
    <citation type="submission" date="2019-07" db="EMBL/GenBank/DDBJ databases">
        <title>Whole genome shotgun sequence of Halolactibacillus miurensis NBRC 100873.</title>
        <authorList>
            <person name="Hosoyama A."/>
            <person name="Uohara A."/>
            <person name="Ohji S."/>
            <person name="Ichikawa N."/>
        </authorList>
    </citation>
    <scope>NUCLEOTIDE SEQUENCE [LARGE SCALE GENOMIC DNA]</scope>
    <source>
        <strain evidence="8 11">NBRC 100873</strain>
    </source>
</reference>
<dbReference type="STRING" id="306541.SAMN05421668_101152"/>
<dbReference type="OrthoDB" id="1937696at2"/>
<feature type="transmembrane region" description="Helical" evidence="6">
    <location>
        <begin position="281"/>
        <end position="305"/>
    </location>
</feature>
<keyword evidence="3 6" id="KW-0812">Transmembrane</keyword>
<dbReference type="InterPro" id="IPR052536">
    <property type="entry name" value="ABC-4_Integral_Memb_Prot"/>
</dbReference>
<accession>A0A1I6P267</accession>